<keyword evidence="1" id="KW-0472">Membrane</keyword>
<protein>
    <submittedName>
        <fullName evidence="2">Uncharacterized protein</fullName>
    </submittedName>
</protein>
<accession>X1HWY0</accession>
<feature type="non-terminal residue" evidence="2">
    <location>
        <position position="81"/>
    </location>
</feature>
<organism evidence="2">
    <name type="scientific">marine sediment metagenome</name>
    <dbReference type="NCBI Taxonomy" id="412755"/>
    <lineage>
        <taxon>unclassified sequences</taxon>
        <taxon>metagenomes</taxon>
        <taxon>ecological metagenomes</taxon>
    </lineage>
</organism>
<reference evidence="2" key="1">
    <citation type="journal article" date="2014" name="Front. Microbiol.">
        <title>High frequency of phylogenetically diverse reductive dehalogenase-homologous genes in deep subseafloor sedimentary metagenomes.</title>
        <authorList>
            <person name="Kawai M."/>
            <person name="Futagami T."/>
            <person name="Toyoda A."/>
            <person name="Takaki Y."/>
            <person name="Nishi S."/>
            <person name="Hori S."/>
            <person name="Arai W."/>
            <person name="Tsubouchi T."/>
            <person name="Morono Y."/>
            <person name="Uchiyama I."/>
            <person name="Ito T."/>
            <person name="Fujiyama A."/>
            <person name="Inagaki F."/>
            <person name="Takami H."/>
        </authorList>
    </citation>
    <scope>NUCLEOTIDE SEQUENCE</scope>
    <source>
        <strain evidence="2">Expedition CK06-06</strain>
    </source>
</reference>
<gene>
    <name evidence="2" type="ORF">S03H2_31339</name>
</gene>
<proteinExistence type="predicted"/>
<keyword evidence="1" id="KW-0812">Transmembrane</keyword>
<evidence type="ECO:0000313" key="2">
    <source>
        <dbReference type="EMBL" id="GAH61565.1"/>
    </source>
</evidence>
<comment type="caution">
    <text evidence="2">The sequence shown here is derived from an EMBL/GenBank/DDBJ whole genome shotgun (WGS) entry which is preliminary data.</text>
</comment>
<dbReference type="AlphaFoldDB" id="X1HWY0"/>
<keyword evidence="1" id="KW-1133">Transmembrane helix</keyword>
<evidence type="ECO:0000256" key="1">
    <source>
        <dbReference type="SAM" id="Phobius"/>
    </source>
</evidence>
<dbReference type="EMBL" id="BARU01018996">
    <property type="protein sequence ID" value="GAH61565.1"/>
    <property type="molecule type" value="Genomic_DNA"/>
</dbReference>
<name>X1HWY0_9ZZZZ</name>
<sequence length="81" mass="8826">MKIRKKYIGYIIIILILAASIGSPYFATDPAAASNGPHKTIKHSANLVAGDYACFQDNIRNNKNKPLTIDVSHTGNPDLED</sequence>
<feature type="transmembrane region" description="Helical" evidence="1">
    <location>
        <begin position="7"/>
        <end position="27"/>
    </location>
</feature>